<evidence type="ECO:0000256" key="3">
    <source>
        <dbReference type="ARBA" id="ARBA00022776"/>
    </source>
</evidence>
<feature type="region of interest" description="Disordered" evidence="7">
    <location>
        <begin position="1207"/>
        <end position="1289"/>
    </location>
</feature>
<feature type="compositionally biased region" description="Acidic residues" evidence="7">
    <location>
        <begin position="1248"/>
        <end position="1258"/>
    </location>
</feature>
<dbReference type="InterPro" id="IPR039776">
    <property type="entry name" value="Pds5"/>
</dbReference>
<dbReference type="EMBL" id="FXLY01000009">
    <property type="protein sequence ID" value="SMN21798.1"/>
    <property type="molecule type" value="Genomic_DNA"/>
</dbReference>
<dbReference type="Gene3D" id="1.25.10.10">
    <property type="entry name" value="Leucine-rich Repeat Variant"/>
    <property type="match status" value="1"/>
</dbReference>
<proteinExistence type="predicted"/>
<dbReference type="GO" id="GO:0007064">
    <property type="term" value="P:mitotic sister chromatid cohesion"/>
    <property type="evidence" value="ECO:0007669"/>
    <property type="project" value="InterPro"/>
</dbReference>
<feature type="region of interest" description="Disordered" evidence="7">
    <location>
        <begin position="1107"/>
        <end position="1127"/>
    </location>
</feature>
<dbReference type="SUPFAM" id="SSF48371">
    <property type="entry name" value="ARM repeat"/>
    <property type="match status" value="1"/>
</dbReference>
<dbReference type="GO" id="GO:0000785">
    <property type="term" value="C:chromatin"/>
    <property type="evidence" value="ECO:0007669"/>
    <property type="project" value="TreeGrafter"/>
</dbReference>
<keyword evidence="5" id="KW-0131">Cell cycle</keyword>
<keyword evidence="6" id="KW-0175">Coiled coil</keyword>
<sequence>MTSEAKAQLKFDKTIISSSEQLISTSTLLDRLAELHDELSALNQESIELSSLDRYRDDLINRKLLKHKDTGVKAFVACCVSDILRLYAPDAPYTDTQLTDFFKLVLVEFQQLGDPDNGYYIQQKYLVLKLLEYRSIVLIADLPTSNKLIEELFTIFYNESFHYDTALYNIMGGILGEVISEIDSVPMPVLKIIFNKFLTYNPNELPQGLAVASNCGYELSLLLCNNYTSRMSRQLTRYYSEILYSVTNDKNDQHSYEANIKLSRTVEKLHKLVVRLWETVPDMVASVIGFIYHELSSQDEIVRKLTTNLVAQLLVSKSDVNFVTTQEDTFKAWLSKIADVSSEVRIEWIESIPKIIMKREDISDAIGKGLAKTFIDADYRVRKLSAQVFDEVPVSQIWRTVKEASVYTSLLHLTREKNREVRELCIKAAAKFYSESVDTVEKTSDNEDIWDIVENIPNTLFNLYYINDFNINEQVDHMIFEYLLPLEVDDAKRVKRLITVMSHFDDKAYASFFAFNKRQMQMSLALGKYIEFCQILDNTKSTNTQETDVDDGDHDQDITEITIKYHKTIEWLSSSMAESQKVSESLEILKKMNDPRIFFLMKSCIATEVPIVTLKNCFKELFNKLRDSGLFRRYNIPTISTIMPRDLASHIEVFLYRSAPLIYNVSNVAMFLDLSNKYDTEEVELKRKLLDEVSRVNPSLFKDQIRTLTDNVKELDISGDTSKNDISTLNETLKTLYKISKALQDQVTFDSFFLSKLHDFAIEGNPLIAKYATKLISLSPENEQEMERLKSYILPLDKEKDTFFTSHLVVLMEIFKYFPNILEESSIDIVSYLIKEILLSNSIVGAIDNELEWVDDIVLNDTKSGNYSSLTPKVYTLKLFTNKLRSIADKVENDKLSNSFGEKIVKLFFYLIASGGELVPETNEENYPTPESFQKRLRLTAGLQILKLAKISNLNDFVRSSDVIKLINLVEDESLPVRKNFLDKLNDYIGNELISIKFLPLVFFTAYEPDKELKASTKTWINYTVNKESFKKGTFFERVLPRLIHAIAHHPDIVDGLDAKETDEDEFRNALTTAIDYLIFYFDSIAAQDNFNLLYYLSERVKNYQDHVTEETEESTNDEDNNVTENSSSDKMYMISELSQMILLQLKEKRNWQHSPYPGKLNLPSDLFKPFLSIEEARTSFKTYIDEKYIESLKSNIKIKVGKIVHASQTQRQRAQKRLLASEYNQNSDKNKKNGKRSQRKRGRHDDGDDDDDDDNLSDENKKPSNIPVRKSSRRTRKVDYRDDSDDSD</sequence>
<evidence type="ECO:0000256" key="5">
    <source>
        <dbReference type="ARBA" id="ARBA00023306"/>
    </source>
</evidence>
<name>A0A1X7R803_9SACH</name>
<dbReference type="GO" id="GO:0051301">
    <property type="term" value="P:cell division"/>
    <property type="evidence" value="ECO:0007669"/>
    <property type="project" value="UniProtKB-KW"/>
</dbReference>
<dbReference type="CDD" id="cd19953">
    <property type="entry name" value="PDS5"/>
    <property type="match status" value="1"/>
</dbReference>
<protein>
    <submittedName>
        <fullName evidence="8">Similar to Saccharomyces cerevisiae YMR076C PDS5 Protein required for establishment and maintenance of sister chromatid condensation and cohesion</fullName>
    </submittedName>
</protein>
<evidence type="ECO:0000256" key="7">
    <source>
        <dbReference type="SAM" id="MobiDB-lite"/>
    </source>
</evidence>
<dbReference type="InterPro" id="IPR011989">
    <property type="entry name" value="ARM-like"/>
</dbReference>
<comment type="subcellular location">
    <subcellularLocation>
        <location evidence="1">Nucleus</location>
    </subcellularLocation>
</comment>
<keyword evidence="3" id="KW-0498">Mitosis</keyword>
<keyword evidence="4" id="KW-0539">Nucleus</keyword>
<keyword evidence="9" id="KW-1185">Reference proteome</keyword>
<evidence type="ECO:0000256" key="4">
    <source>
        <dbReference type="ARBA" id="ARBA00023242"/>
    </source>
</evidence>
<dbReference type="PANTHER" id="PTHR12663">
    <property type="entry name" value="ANDROGEN INDUCED INHIBITOR OF PROLIFERATION AS3 / PDS5-RELATED"/>
    <property type="match status" value="1"/>
</dbReference>
<feature type="compositionally biased region" description="Acidic residues" evidence="7">
    <location>
        <begin position="1111"/>
        <end position="1122"/>
    </location>
</feature>
<keyword evidence="2" id="KW-0132">Cell division</keyword>
<dbReference type="GO" id="GO:0005634">
    <property type="term" value="C:nucleus"/>
    <property type="evidence" value="ECO:0007669"/>
    <property type="project" value="UniProtKB-SubCell"/>
</dbReference>
<dbReference type="Proteomes" id="UP000196158">
    <property type="component" value="Unassembled WGS sequence"/>
</dbReference>
<dbReference type="InterPro" id="IPR016024">
    <property type="entry name" value="ARM-type_fold"/>
</dbReference>
<feature type="compositionally biased region" description="Basic residues" evidence="7">
    <location>
        <begin position="1233"/>
        <end position="1243"/>
    </location>
</feature>
<evidence type="ECO:0000256" key="1">
    <source>
        <dbReference type="ARBA" id="ARBA00004123"/>
    </source>
</evidence>
<organism evidence="8 9">
    <name type="scientific">Maudiozyma saulgeensis</name>
    <dbReference type="NCBI Taxonomy" id="1789683"/>
    <lineage>
        <taxon>Eukaryota</taxon>
        <taxon>Fungi</taxon>
        <taxon>Dikarya</taxon>
        <taxon>Ascomycota</taxon>
        <taxon>Saccharomycotina</taxon>
        <taxon>Saccharomycetes</taxon>
        <taxon>Saccharomycetales</taxon>
        <taxon>Saccharomycetaceae</taxon>
        <taxon>Maudiozyma</taxon>
    </lineage>
</organism>
<accession>A0A1X7R803</accession>
<dbReference type="PANTHER" id="PTHR12663:SF0">
    <property type="entry name" value="PRECOCIOUS DISSOCIATION OF SISTERS 5, ISOFORM A"/>
    <property type="match status" value="1"/>
</dbReference>
<dbReference type="STRING" id="1789683.A0A1X7R803"/>
<evidence type="ECO:0000313" key="9">
    <source>
        <dbReference type="Proteomes" id="UP000196158"/>
    </source>
</evidence>
<evidence type="ECO:0000256" key="2">
    <source>
        <dbReference type="ARBA" id="ARBA00022618"/>
    </source>
</evidence>
<dbReference type="GO" id="GO:0006281">
    <property type="term" value="P:DNA repair"/>
    <property type="evidence" value="ECO:0007669"/>
    <property type="project" value="TreeGrafter"/>
</dbReference>
<evidence type="ECO:0000256" key="6">
    <source>
        <dbReference type="SAM" id="Coils"/>
    </source>
</evidence>
<reference evidence="8 9" key="1">
    <citation type="submission" date="2017-04" db="EMBL/GenBank/DDBJ databases">
        <authorList>
            <person name="Afonso C.L."/>
            <person name="Miller P.J."/>
            <person name="Scott M.A."/>
            <person name="Spackman E."/>
            <person name="Goraichik I."/>
            <person name="Dimitrov K.M."/>
            <person name="Suarez D.L."/>
            <person name="Swayne D.E."/>
        </authorList>
    </citation>
    <scope>NUCLEOTIDE SEQUENCE [LARGE SCALE GENOMIC DNA]</scope>
</reference>
<feature type="coiled-coil region" evidence="6">
    <location>
        <begin position="25"/>
        <end position="52"/>
    </location>
</feature>
<dbReference type="OrthoDB" id="200660at2759"/>
<evidence type="ECO:0000313" key="8">
    <source>
        <dbReference type="EMBL" id="SMN21798.1"/>
    </source>
</evidence>
<gene>
    <name evidence="8" type="ORF">KASA_0J01144G</name>
</gene>
<dbReference type="Pfam" id="PF20168">
    <property type="entry name" value="PDS5"/>
    <property type="match status" value="1"/>
</dbReference>